<accession>A0A444V415</accession>
<name>A0A444V415_ACIRT</name>
<sequence length="132" mass="13758">MVLFSDENLAASLGEPSLVSGSQASPPHPPSPTQSISCAQASQHPCNHSRSPSRAGQVGDIADLKGQMAQILEHLSRQQVPPAPAPAPPSHAPDHTPASPVVAAEVDQQDVVISEEEQDALSLAASWDEESF</sequence>
<dbReference type="EMBL" id="SCEB01002616">
    <property type="protein sequence ID" value="RXM95159.1"/>
    <property type="molecule type" value="Genomic_DNA"/>
</dbReference>
<feature type="compositionally biased region" description="Pro residues" evidence="1">
    <location>
        <begin position="81"/>
        <end position="91"/>
    </location>
</feature>
<reference evidence="2 3" key="1">
    <citation type="submission" date="2019-01" db="EMBL/GenBank/DDBJ databases">
        <title>Draft Genome and Complete Hox-Cluster Characterization of the Sterlet Sturgeon (Acipenser ruthenus).</title>
        <authorList>
            <person name="Wei Q."/>
        </authorList>
    </citation>
    <scope>NUCLEOTIDE SEQUENCE [LARGE SCALE GENOMIC DNA]</scope>
    <source>
        <strain evidence="2">WHYD16114868_AA</strain>
        <tissue evidence="2">Blood</tissue>
    </source>
</reference>
<evidence type="ECO:0000256" key="1">
    <source>
        <dbReference type="SAM" id="MobiDB-lite"/>
    </source>
</evidence>
<gene>
    <name evidence="2" type="ORF">EOD39_17188</name>
</gene>
<proteinExistence type="predicted"/>
<organism evidence="2 3">
    <name type="scientific">Acipenser ruthenus</name>
    <name type="common">Sterlet sturgeon</name>
    <dbReference type="NCBI Taxonomy" id="7906"/>
    <lineage>
        <taxon>Eukaryota</taxon>
        <taxon>Metazoa</taxon>
        <taxon>Chordata</taxon>
        <taxon>Craniata</taxon>
        <taxon>Vertebrata</taxon>
        <taxon>Euteleostomi</taxon>
        <taxon>Actinopterygii</taxon>
        <taxon>Chondrostei</taxon>
        <taxon>Acipenseriformes</taxon>
        <taxon>Acipenseridae</taxon>
        <taxon>Acipenser</taxon>
    </lineage>
</organism>
<feature type="region of interest" description="Disordered" evidence="1">
    <location>
        <begin position="14"/>
        <end position="59"/>
    </location>
</feature>
<comment type="caution">
    <text evidence="2">The sequence shown here is derived from an EMBL/GenBank/DDBJ whole genome shotgun (WGS) entry which is preliminary data.</text>
</comment>
<dbReference type="AlphaFoldDB" id="A0A444V415"/>
<feature type="compositionally biased region" description="Polar residues" evidence="1">
    <location>
        <begin position="33"/>
        <end position="54"/>
    </location>
</feature>
<feature type="region of interest" description="Disordered" evidence="1">
    <location>
        <begin position="74"/>
        <end position="101"/>
    </location>
</feature>
<dbReference type="Proteomes" id="UP000289886">
    <property type="component" value="Unassembled WGS sequence"/>
</dbReference>
<protein>
    <submittedName>
        <fullName evidence="2">Uncharacterized protein</fullName>
    </submittedName>
</protein>
<evidence type="ECO:0000313" key="2">
    <source>
        <dbReference type="EMBL" id="RXM95159.1"/>
    </source>
</evidence>
<evidence type="ECO:0000313" key="3">
    <source>
        <dbReference type="Proteomes" id="UP000289886"/>
    </source>
</evidence>
<keyword evidence="3" id="KW-1185">Reference proteome</keyword>